<name>A0A8C0WWU5_CASCN</name>
<evidence type="ECO:0008006" key="3">
    <source>
        <dbReference type="Google" id="ProtNLM"/>
    </source>
</evidence>
<dbReference type="InterPro" id="IPR051771">
    <property type="entry name" value="FAM167_domain"/>
</dbReference>
<evidence type="ECO:0000256" key="1">
    <source>
        <dbReference type="SAM" id="MobiDB-lite"/>
    </source>
</evidence>
<evidence type="ECO:0000313" key="2">
    <source>
        <dbReference type="Ensembl" id="ENSCCNP00000016408.1"/>
    </source>
</evidence>
<proteinExistence type="predicted"/>
<dbReference type="PANTHER" id="PTHR32289:SF2">
    <property type="entry name" value="ALANINE AND ARGININE-RICH DOMAIN-CONTAINING PROTEIN"/>
    <property type="match status" value="1"/>
</dbReference>
<dbReference type="AlphaFoldDB" id="A0A8C0WWU5"/>
<sequence length="157" mass="17220">MGLADCGHCRHKFPRRLLGVPGRVGLWPPAPRPAHGIAGGGRSNDLREQGPATNQLLEDLGRRLARAFQPAVASRGRAREAAAAARDQQSWARVECALAALRSELLEMRFQSHQLAKTLLDLNMKMQQLAKEQELEAALESQSPEDNAMNLEHGNSQ</sequence>
<dbReference type="PANTHER" id="PTHR32289">
    <property type="entry name" value="PROTEIN FAM167A"/>
    <property type="match status" value="1"/>
</dbReference>
<accession>A0A8C0WWU5</accession>
<gene>
    <name evidence="2" type="primary">Aard</name>
</gene>
<protein>
    <recommendedName>
        <fullName evidence="3">Alanine and arginine-rich domain-containing protein</fullName>
    </recommendedName>
</protein>
<organism evidence="2">
    <name type="scientific">Castor canadensis</name>
    <name type="common">American beaver</name>
    <dbReference type="NCBI Taxonomy" id="51338"/>
    <lineage>
        <taxon>Eukaryota</taxon>
        <taxon>Metazoa</taxon>
        <taxon>Chordata</taxon>
        <taxon>Craniata</taxon>
        <taxon>Vertebrata</taxon>
        <taxon>Euteleostomi</taxon>
        <taxon>Mammalia</taxon>
        <taxon>Eutheria</taxon>
        <taxon>Euarchontoglires</taxon>
        <taxon>Glires</taxon>
        <taxon>Rodentia</taxon>
        <taxon>Castorimorpha</taxon>
        <taxon>Castoridae</taxon>
        <taxon>Castor</taxon>
    </lineage>
</organism>
<dbReference type="Ensembl" id="ENSCCNT00000021373.1">
    <property type="protein sequence ID" value="ENSCCNP00000016408.1"/>
    <property type="gene ID" value="ENSCCNG00000016703.1"/>
</dbReference>
<feature type="region of interest" description="Disordered" evidence="1">
    <location>
        <begin position="133"/>
        <end position="157"/>
    </location>
</feature>
<reference evidence="2" key="1">
    <citation type="submission" date="2023-09" db="UniProtKB">
        <authorList>
            <consortium name="Ensembl"/>
        </authorList>
    </citation>
    <scope>IDENTIFICATION</scope>
</reference>